<dbReference type="AlphaFoldDB" id="A0A4Y2HZ75"/>
<comment type="caution">
    <text evidence="1">The sequence shown here is derived from an EMBL/GenBank/DDBJ whole genome shotgun (WGS) entry which is preliminary data.</text>
</comment>
<evidence type="ECO:0000313" key="1">
    <source>
        <dbReference type="EMBL" id="GBM70608.1"/>
    </source>
</evidence>
<protein>
    <submittedName>
        <fullName evidence="1">Uncharacterized protein</fullName>
    </submittedName>
</protein>
<name>A0A4Y2HZ75_ARAVE</name>
<accession>A0A4Y2HZ75</accession>
<evidence type="ECO:0000313" key="2">
    <source>
        <dbReference type="Proteomes" id="UP000499080"/>
    </source>
</evidence>
<proteinExistence type="predicted"/>
<organism evidence="1 2">
    <name type="scientific">Araneus ventricosus</name>
    <name type="common">Orbweaver spider</name>
    <name type="synonym">Epeira ventricosa</name>
    <dbReference type="NCBI Taxonomy" id="182803"/>
    <lineage>
        <taxon>Eukaryota</taxon>
        <taxon>Metazoa</taxon>
        <taxon>Ecdysozoa</taxon>
        <taxon>Arthropoda</taxon>
        <taxon>Chelicerata</taxon>
        <taxon>Arachnida</taxon>
        <taxon>Araneae</taxon>
        <taxon>Araneomorphae</taxon>
        <taxon>Entelegynae</taxon>
        <taxon>Araneoidea</taxon>
        <taxon>Araneidae</taxon>
        <taxon>Araneus</taxon>
    </lineage>
</organism>
<sequence>MPIYSRTDGSRRAIEFSSWPNTGGFSIPNIFKHSNFTVEVTQLFAHKFHYSAGDSGSAPLEFSGLVALSMNYKVGDMDVRKYKRMLGCHRTRKPCTDPSSPFNIPPQVTAMCCGMIPKIPFNGPIYILCYL</sequence>
<dbReference type="Proteomes" id="UP000499080">
    <property type="component" value="Unassembled WGS sequence"/>
</dbReference>
<dbReference type="EMBL" id="BGPR01002261">
    <property type="protein sequence ID" value="GBM70608.1"/>
    <property type="molecule type" value="Genomic_DNA"/>
</dbReference>
<reference evidence="1 2" key="1">
    <citation type="journal article" date="2019" name="Sci. Rep.">
        <title>Orb-weaving spider Araneus ventricosus genome elucidates the spidroin gene catalogue.</title>
        <authorList>
            <person name="Kono N."/>
            <person name="Nakamura H."/>
            <person name="Ohtoshi R."/>
            <person name="Moran D.A.P."/>
            <person name="Shinohara A."/>
            <person name="Yoshida Y."/>
            <person name="Fujiwara M."/>
            <person name="Mori M."/>
            <person name="Tomita M."/>
            <person name="Arakawa K."/>
        </authorList>
    </citation>
    <scope>NUCLEOTIDE SEQUENCE [LARGE SCALE GENOMIC DNA]</scope>
</reference>
<keyword evidence="2" id="KW-1185">Reference proteome</keyword>
<gene>
    <name evidence="1" type="ORF">AVEN_180285_1</name>
</gene>